<evidence type="ECO:0000256" key="2">
    <source>
        <dbReference type="SAM" id="MobiDB-lite"/>
    </source>
</evidence>
<dbReference type="OMA" id="PLAGTNM"/>
<gene>
    <name evidence="4" type="ORF">TCAL_07666</name>
</gene>
<sequence>MSAESAESTSSVPLPEPQPDCGVKGMMDLGVHLEKPGCECLNESDDHPWAHAMTPGGGYLESDCDEQIILCLAYNQKVKLHSLKVKAPANKGPKTIRIFANLPNTLDFDKAESMVATQDLTLSPEQLDGRPIPLKFVKYQNVQSVQFFFQDNQAGEETTQIDYFAVIGTPLSTTDMSEFKRVTGKKGEGH</sequence>
<protein>
    <recommendedName>
        <fullName evidence="3">PITH domain-containing protein</fullName>
    </recommendedName>
</protein>
<keyword evidence="1" id="KW-1015">Disulfide bond</keyword>
<dbReference type="OrthoDB" id="2121326at2759"/>
<dbReference type="EMBL" id="VCGU01000010">
    <property type="protein sequence ID" value="TRY68741.1"/>
    <property type="molecule type" value="Genomic_DNA"/>
</dbReference>
<dbReference type="PROSITE" id="PS51532">
    <property type="entry name" value="PITH"/>
    <property type="match status" value="1"/>
</dbReference>
<reference evidence="4 5" key="1">
    <citation type="journal article" date="2018" name="Nat. Ecol. Evol.">
        <title>Genomic signatures of mitonuclear coevolution across populations of Tigriopus californicus.</title>
        <authorList>
            <person name="Barreto F.S."/>
            <person name="Watson E.T."/>
            <person name="Lima T.G."/>
            <person name="Willett C.S."/>
            <person name="Edmands S."/>
            <person name="Li W."/>
            <person name="Burton R.S."/>
        </authorList>
    </citation>
    <scope>NUCLEOTIDE SEQUENCE [LARGE SCALE GENOMIC DNA]</scope>
    <source>
        <strain evidence="4 5">San Diego</strain>
    </source>
</reference>
<dbReference type="Gene3D" id="2.60.120.470">
    <property type="entry name" value="PITH domain"/>
    <property type="match status" value="1"/>
</dbReference>
<evidence type="ECO:0000313" key="4">
    <source>
        <dbReference type="EMBL" id="TRY68741.1"/>
    </source>
</evidence>
<proteinExistence type="predicted"/>
<dbReference type="GO" id="GO:0005737">
    <property type="term" value="C:cytoplasm"/>
    <property type="evidence" value="ECO:0007669"/>
    <property type="project" value="UniProtKB-ARBA"/>
</dbReference>
<comment type="caution">
    <text evidence="4">The sequence shown here is derived from an EMBL/GenBank/DDBJ whole genome shotgun (WGS) entry which is preliminary data.</text>
</comment>
<evidence type="ECO:0000313" key="5">
    <source>
        <dbReference type="Proteomes" id="UP000318571"/>
    </source>
</evidence>
<evidence type="ECO:0000259" key="3">
    <source>
        <dbReference type="PROSITE" id="PS51532"/>
    </source>
</evidence>
<dbReference type="InterPro" id="IPR010400">
    <property type="entry name" value="PITH_dom"/>
</dbReference>
<feature type="region of interest" description="Disordered" evidence="2">
    <location>
        <begin position="1"/>
        <end position="21"/>
    </location>
</feature>
<dbReference type="Pfam" id="PF06201">
    <property type="entry name" value="PITH"/>
    <property type="match status" value="1"/>
</dbReference>
<dbReference type="PANTHER" id="PTHR46115">
    <property type="entry name" value="THIOREDOXIN-LIKE PROTEIN 1"/>
    <property type="match status" value="1"/>
</dbReference>
<dbReference type="InterPro" id="IPR037047">
    <property type="entry name" value="PITH_dom_sf"/>
</dbReference>
<dbReference type="AlphaFoldDB" id="A0A553NTI5"/>
<dbReference type="STRING" id="6832.A0A553NTI5"/>
<feature type="domain" description="PITH" evidence="3">
    <location>
        <begin position="18"/>
        <end position="186"/>
    </location>
</feature>
<dbReference type="Proteomes" id="UP000318571">
    <property type="component" value="Chromosome 1"/>
</dbReference>
<name>A0A553NTI5_TIGCA</name>
<keyword evidence="5" id="KW-1185">Reference proteome</keyword>
<dbReference type="SUPFAM" id="SSF49785">
    <property type="entry name" value="Galactose-binding domain-like"/>
    <property type="match status" value="1"/>
</dbReference>
<dbReference type="InterPro" id="IPR008979">
    <property type="entry name" value="Galactose-bd-like_sf"/>
</dbReference>
<evidence type="ECO:0000256" key="1">
    <source>
        <dbReference type="ARBA" id="ARBA00023157"/>
    </source>
</evidence>
<feature type="compositionally biased region" description="Polar residues" evidence="2">
    <location>
        <begin position="1"/>
        <end position="12"/>
    </location>
</feature>
<accession>A0A553NTI5</accession>
<organism evidence="4 5">
    <name type="scientific">Tigriopus californicus</name>
    <name type="common">Marine copepod</name>
    <dbReference type="NCBI Taxonomy" id="6832"/>
    <lineage>
        <taxon>Eukaryota</taxon>
        <taxon>Metazoa</taxon>
        <taxon>Ecdysozoa</taxon>
        <taxon>Arthropoda</taxon>
        <taxon>Crustacea</taxon>
        <taxon>Multicrustacea</taxon>
        <taxon>Hexanauplia</taxon>
        <taxon>Copepoda</taxon>
        <taxon>Harpacticoida</taxon>
        <taxon>Harpacticidae</taxon>
        <taxon>Tigriopus</taxon>
    </lineage>
</organism>